<gene>
    <name evidence="3" type="ORF">Sangu_2165300</name>
</gene>
<sequence>MSRVPYQLLELAIISAQDLASVSKNLRTYATTWINPNRKLKTRVDNQGLNNPTWNDKFIFRVDDKFLNSATSSVMIEIYAQGWLRDTPVGSVSVLISNLIPPSVRQEGSSRRFVALQIRRPSGRPQGILNMGVSLLDNTMKSMPLYADLNASAVGVRDLMDEKLCKNNKGNKENDNQRKDHGQDGGKESSGEKKIQLLRTLSDQTDLTRKQGGGRKRRGSSVCNVPYHNPGSMLNIGGSSVVGGGSVVKAGGSYVNGSQCNSDLGPSPSVVAAAVACGLYPTQLGPPPKPGSSVLEDWTVEEASMEGLKSKMERWRMELPQNQRYQRLEASNKRRRRNAATGAGKQQTALMMRKPACFRASEMRMVASSPLFAAVRMGAGRASPGATRAARPALLKYKRFLKILIYIHQLI</sequence>
<reference evidence="3" key="1">
    <citation type="submission" date="2020-06" db="EMBL/GenBank/DDBJ databases">
        <authorList>
            <person name="Li T."/>
            <person name="Hu X."/>
            <person name="Zhang T."/>
            <person name="Song X."/>
            <person name="Zhang H."/>
            <person name="Dai N."/>
            <person name="Sheng W."/>
            <person name="Hou X."/>
            <person name="Wei L."/>
        </authorList>
    </citation>
    <scope>NUCLEOTIDE SEQUENCE</scope>
    <source>
        <strain evidence="3">G01</strain>
        <tissue evidence="3">Leaf</tissue>
    </source>
</reference>
<name>A0AAW2LEG8_9LAMI</name>
<dbReference type="Pfam" id="PF00168">
    <property type="entry name" value="C2"/>
    <property type="match status" value="1"/>
</dbReference>
<evidence type="ECO:0000313" key="3">
    <source>
        <dbReference type="EMBL" id="KAL0317510.1"/>
    </source>
</evidence>
<feature type="region of interest" description="Disordered" evidence="1">
    <location>
        <begin position="166"/>
        <end position="225"/>
    </location>
</feature>
<dbReference type="PROSITE" id="PS50004">
    <property type="entry name" value="C2"/>
    <property type="match status" value="1"/>
</dbReference>
<dbReference type="SUPFAM" id="SSF49562">
    <property type="entry name" value="C2 domain (Calcium/lipid-binding domain, CaLB)"/>
    <property type="match status" value="1"/>
</dbReference>
<evidence type="ECO:0000256" key="1">
    <source>
        <dbReference type="SAM" id="MobiDB-lite"/>
    </source>
</evidence>
<dbReference type="PANTHER" id="PTHR32246:SF103">
    <property type="entry name" value="CALCIUM-DEPENDENT LIPID-BINDING (CALB DOMAIN) FAMILY PROTEIN"/>
    <property type="match status" value="1"/>
</dbReference>
<dbReference type="InterPro" id="IPR044750">
    <property type="entry name" value="C2_SRC2/BAP"/>
</dbReference>
<dbReference type="CDD" id="cd04051">
    <property type="entry name" value="C2_SRC2_like"/>
    <property type="match status" value="1"/>
</dbReference>
<reference evidence="3" key="2">
    <citation type="journal article" date="2024" name="Plant">
        <title>Genomic evolution and insights into agronomic trait innovations of Sesamum species.</title>
        <authorList>
            <person name="Miao H."/>
            <person name="Wang L."/>
            <person name="Qu L."/>
            <person name="Liu H."/>
            <person name="Sun Y."/>
            <person name="Le M."/>
            <person name="Wang Q."/>
            <person name="Wei S."/>
            <person name="Zheng Y."/>
            <person name="Lin W."/>
            <person name="Duan Y."/>
            <person name="Cao H."/>
            <person name="Xiong S."/>
            <person name="Wang X."/>
            <person name="Wei L."/>
            <person name="Li C."/>
            <person name="Ma Q."/>
            <person name="Ju M."/>
            <person name="Zhao R."/>
            <person name="Li G."/>
            <person name="Mu C."/>
            <person name="Tian Q."/>
            <person name="Mei H."/>
            <person name="Zhang T."/>
            <person name="Gao T."/>
            <person name="Zhang H."/>
        </authorList>
    </citation>
    <scope>NUCLEOTIDE SEQUENCE</scope>
    <source>
        <strain evidence="3">G01</strain>
    </source>
</reference>
<dbReference type="AlphaFoldDB" id="A0AAW2LEG8"/>
<feature type="compositionally biased region" description="Basic and acidic residues" evidence="1">
    <location>
        <begin position="166"/>
        <end position="195"/>
    </location>
</feature>
<organism evidence="3">
    <name type="scientific">Sesamum angustifolium</name>
    <dbReference type="NCBI Taxonomy" id="2727405"/>
    <lineage>
        <taxon>Eukaryota</taxon>
        <taxon>Viridiplantae</taxon>
        <taxon>Streptophyta</taxon>
        <taxon>Embryophyta</taxon>
        <taxon>Tracheophyta</taxon>
        <taxon>Spermatophyta</taxon>
        <taxon>Magnoliopsida</taxon>
        <taxon>eudicotyledons</taxon>
        <taxon>Gunneridae</taxon>
        <taxon>Pentapetalae</taxon>
        <taxon>asterids</taxon>
        <taxon>lamiids</taxon>
        <taxon>Lamiales</taxon>
        <taxon>Pedaliaceae</taxon>
        <taxon>Sesamum</taxon>
    </lineage>
</organism>
<dbReference type="SMART" id="SM00239">
    <property type="entry name" value="C2"/>
    <property type="match status" value="1"/>
</dbReference>
<comment type="caution">
    <text evidence="3">The sequence shown here is derived from an EMBL/GenBank/DDBJ whole genome shotgun (WGS) entry which is preliminary data.</text>
</comment>
<dbReference type="EMBL" id="JACGWK010000014">
    <property type="protein sequence ID" value="KAL0317510.1"/>
    <property type="molecule type" value="Genomic_DNA"/>
</dbReference>
<dbReference type="InterPro" id="IPR000008">
    <property type="entry name" value="C2_dom"/>
</dbReference>
<dbReference type="GO" id="GO:0006952">
    <property type="term" value="P:defense response"/>
    <property type="evidence" value="ECO:0007669"/>
    <property type="project" value="InterPro"/>
</dbReference>
<dbReference type="PANTHER" id="PTHR32246">
    <property type="entry name" value="INGRESSION PROTEIN FIC1"/>
    <property type="match status" value="1"/>
</dbReference>
<dbReference type="InterPro" id="IPR035892">
    <property type="entry name" value="C2_domain_sf"/>
</dbReference>
<accession>A0AAW2LEG8</accession>
<feature type="domain" description="C2" evidence="2">
    <location>
        <begin position="1"/>
        <end position="110"/>
    </location>
</feature>
<evidence type="ECO:0000259" key="2">
    <source>
        <dbReference type="PROSITE" id="PS50004"/>
    </source>
</evidence>
<protein>
    <recommendedName>
        <fullName evidence="2">C2 domain-containing protein</fullName>
    </recommendedName>
</protein>
<dbReference type="Gene3D" id="2.60.40.150">
    <property type="entry name" value="C2 domain"/>
    <property type="match status" value="1"/>
</dbReference>
<proteinExistence type="predicted"/>